<evidence type="ECO:0000256" key="4">
    <source>
        <dbReference type="ARBA" id="ARBA00023125"/>
    </source>
</evidence>
<proteinExistence type="inferred from homology"/>
<keyword evidence="6" id="KW-0814">Transposable element</keyword>
<sequence length="109" mass="11616">MPFLQFDAEIRRIVCTTNAIESVNARTRKAVRARGHFPNEQAALACVYLAVMAFVAHDDEGDPDGGRPLIGRHGVGDAPREVPTTQTARAGAAPAPARTAALRGPWTPT</sequence>
<dbReference type="AlphaFoldDB" id="A0A5P9Q6Y7"/>
<dbReference type="PANTHER" id="PTHR33217">
    <property type="entry name" value="TRANSPOSASE FOR INSERTION SEQUENCE ELEMENT IS1081"/>
    <property type="match status" value="1"/>
</dbReference>
<keyword evidence="9" id="KW-1185">Reference proteome</keyword>
<evidence type="ECO:0000256" key="3">
    <source>
        <dbReference type="ARBA" id="ARBA00022578"/>
    </source>
</evidence>
<dbReference type="KEGG" id="lxl:KDY119_00672"/>
<organism evidence="8 9">
    <name type="scientific">Luteimicrobium xylanilyticum</name>
    <dbReference type="NCBI Taxonomy" id="1133546"/>
    <lineage>
        <taxon>Bacteria</taxon>
        <taxon>Bacillati</taxon>
        <taxon>Actinomycetota</taxon>
        <taxon>Actinomycetes</taxon>
        <taxon>Micrococcales</taxon>
        <taxon>Luteimicrobium</taxon>
    </lineage>
</organism>
<evidence type="ECO:0000256" key="1">
    <source>
        <dbReference type="ARBA" id="ARBA00002190"/>
    </source>
</evidence>
<dbReference type="GO" id="GO:0003677">
    <property type="term" value="F:DNA binding"/>
    <property type="evidence" value="ECO:0007669"/>
    <property type="project" value="UniProtKB-UniRule"/>
</dbReference>
<evidence type="ECO:0000256" key="2">
    <source>
        <dbReference type="ARBA" id="ARBA00010961"/>
    </source>
</evidence>
<gene>
    <name evidence="8" type="ORF">KDY119_00672</name>
</gene>
<dbReference type="Pfam" id="PF00872">
    <property type="entry name" value="Transposase_mut"/>
    <property type="match status" value="1"/>
</dbReference>
<keyword evidence="4 6" id="KW-0238">DNA-binding</keyword>
<dbReference type="EMBL" id="CP045529">
    <property type="protein sequence ID" value="QFU97178.1"/>
    <property type="molecule type" value="Genomic_DNA"/>
</dbReference>
<comment type="similarity">
    <text evidence="2 6">Belongs to the transposase mutator family.</text>
</comment>
<keyword evidence="5 6" id="KW-0233">DNA recombination</keyword>
<dbReference type="InterPro" id="IPR001207">
    <property type="entry name" value="Transposase_mutator"/>
</dbReference>
<name>A0A5P9Q6Y7_9MICO</name>
<evidence type="ECO:0000256" key="6">
    <source>
        <dbReference type="RuleBase" id="RU365089"/>
    </source>
</evidence>
<dbReference type="PANTHER" id="PTHR33217:SF8">
    <property type="entry name" value="MUTATOR FAMILY TRANSPOSASE"/>
    <property type="match status" value="1"/>
</dbReference>
<dbReference type="GO" id="GO:0004803">
    <property type="term" value="F:transposase activity"/>
    <property type="evidence" value="ECO:0007669"/>
    <property type="project" value="UniProtKB-UniRule"/>
</dbReference>
<protein>
    <recommendedName>
        <fullName evidence="6">Mutator family transposase</fullName>
    </recommendedName>
</protein>
<comment type="function">
    <text evidence="1 6">Required for the transposition of the insertion element.</text>
</comment>
<accession>A0A5P9Q6Y7</accession>
<feature type="region of interest" description="Disordered" evidence="7">
    <location>
        <begin position="61"/>
        <end position="109"/>
    </location>
</feature>
<evidence type="ECO:0000313" key="9">
    <source>
        <dbReference type="Proteomes" id="UP000326702"/>
    </source>
</evidence>
<dbReference type="Proteomes" id="UP000326702">
    <property type="component" value="Chromosome"/>
</dbReference>
<dbReference type="GO" id="GO:0006313">
    <property type="term" value="P:DNA transposition"/>
    <property type="evidence" value="ECO:0007669"/>
    <property type="project" value="UniProtKB-UniRule"/>
</dbReference>
<keyword evidence="3 6" id="KW-0815">Transposition</keyword>
<evidence type="ECO:0000313" key="8">
    <source>
        <dbReference type="EMBL" id="QFU97178.1"/>
    </source>
</evidence>
<reference evidence="8 9" key="1">
    <citation type="submission" date="2019-10" db="EMBL/GenBank/DDBJ databases">
        <title>Genome sequence of Luteimicrobium xylanilyticum HY-24.</title>
        <authorList>
            <person name="Kim D.Y."/>
            <person name="Park H.-Y."/>
        </authorList>
    </citation>
    <scope>NUCLEOTIDE SEQUENCE [LARGE SCALE GENOMIC DNA]</scope>
    <source>
        <strain evidence="8 9">HY-24</strain>
    </source>
</reference>
<evidence type="ECO:0000256" key="5">
    <source>
        <dbReference type="ARBA" id="ARBA00023172"/>
    </source>
</evidence>
<evidence type="ECO:0000256" key="7">
    <source>
        <dbReference type="SAM" id="MobiDB-lite"/>
    </source>
</evidence>
<feature type="compositionally biased region" description="Low complexity" evidence="7">
    <location>
        <begin position="83"/>
        <end position="109"/>
    </location>
</feature>